<evidence type="ECO:0000313" key="1">
    <source>
        <dbReference type="EMBL" id="KAF7773558.1"/>
    </source>
</evidence>
<protein>
    <submittedName>
        <fullName evidence="1">Uncharacterized protein</fullName>
    </submittedName>
</protein>
<evidence type="ECO:0000313" key="2">
    <source>
        <dbReference type="Proteomes" id="UP000629468"/>
    </source>
</evidence>
<comment type="caution">
    <text evidence="1">The sequence shown here is derived from an EMBL/GenBank/DDBJ whole genome shotgun (WGS) entry which is preliminary data.</text>
</comment>
<gene>
    <name evidence="1" type="ORF">Agabi119p4_5725</name>
</gene>
<dbReference type="EMBL" id="JABXXO010000007">
    <property type="protein sequence ID" value="KAF7773558.1"/>
    <property type="molecule type" value="Genomic_DNA"/>
</dbReference>
<accession>A0A8H7F2A3</accession>
<name>A0A8H7F2A3_AGABI</name>
<sequence>MSTFQDLANEIVIEIIRSCNPASLRGIHIAQDTLCNLRLVSRHLDTLVCPILFATLRLEFWDSDGYFRDKDRLRCHNILVALTTRSTTVFEHTRKLVMRTEKLFWTHDSRSSSIAQMKRFLNERISDIISALKNLQSIEYFYSPVYDPPEFPVNLIHTLATLPSFKNMTLHFIENQSWNIHIPQSFTLQPLSNLAVFQTCWGQSKSKTFPLDIASLLARCPNMIKLELDHLNGKNEHDITLHHIFRDLDKMEMDWTLETLVLKGVVVRFEDIGKHIRHFNNLSFLEILFNDHPLASTTLGHICRLLQENAIFLKGVVTDHPEDPLLLHYLSSYSGLTQLHFHMSEDDRNSDMILNQVYTLILPNHINTIEYLKMGSDKESRGWEDHPIMPKREHLVQLLKCRNLKVVEVNSKIWLDELRRRCEDEDEEGGGLDGYMDSLNMKSSFEMMLNRIRRLGI</sequence>
<reference evidence="1 2" key="1">
    <citation type="journal article" name="Sci. Rep.">
        <title>Telomere-to-telomere assembled and centromere annotated genomes of the two main subspecies of the button mushroom Agaricus bisporus reveal especially polymorphic chromosome ends.</title>
        <authorList>
            <person name="Sonnenberg A.S.M."/>
            <person name="Sedaghat-Telgerd N."/>
            <person name="Lavrijssen B."/>
            <person name="Ohm R.A."/>
            <person name="Hendrickx P.M."/>
            <person name="Scholtmeijer K."/>
            <person name="Baars J.J.P."/>
            <person name="van Peer A."/>
        </authorList>
    </citation>
    <scope>NUCLEOTIDE SEQUENCE [LARGE SCALE GENOMIC DNA]</scope>
    <source>
        <strain evidence="1 2">H119_p4</strain>
    </source>
</reference>
<dbReference type="Proteomes" id="UP000629468">
    <property type="component" value="Unassembled WGS sequence"/>
</dbReference>
<proteinExistence type="predicted"/>
<dbReference type="AlphaFoldDB" id="A0A8H7F2A3"/>
<organism evidence="1 2">
    <name type="scientific">Agaricus bisporus var. burnettii</name>
    <dbReference type="NCBI Taxonomy" id="192524"/>
    <lineage>
        <taxon>Eukaryota</taxon>
        <taxon>Fungi</taxon>
        <taxon>Dikarya</taxon>
        <taxon>Basidiomycota</taxon>
        <taxon>Agaricomycotina</taxon>
        <taxon>Agaricomycetes</taxon>
        <taxon>Agaricomycetidae</taxon>
        <taxon>Agaricales</taxon>
        <taxon>Agaricineae</taxon>
        <taxon>Agaricaceae</taxon>
        <taxon>Agaricus</taxon>
    </lineage>
</organism>